<dbReference type="InterPro" id="IPR012340">
    <property type="entry name" value="NA-bd_OB-fold"/>
</dbReference>
<dbReference type="Gene3D" id="1.20.1440.120">
    <property type="entry name" value="Recombination protein O, C-terminal domain"/>
    <property type="match status" value="1"/>
</dbReference>
<dbReference type="RefSeq" id="WP_013663366.1">
    <property type="nucleotide sequence ID" value="NZ_JBHLWO010000004.1"/>
</dbReference>
<evidence type="ECO:0000256" key="3">
    <source>
        <dbReference type="ARBA" id="ARBA00022763"/>
    </source>
</evidence>
<dbReference type="InterPro" id="IPR022572">
    <property type="entry name" value="DNA_rep/recomb_RecO_N"/>
</dbReference>
<keyword evidence="4 7" id="KW-0233">DNA recombination</keyword>
<evidence type="ECO:0000313" key="9">
    <source>
        <dbReference type="EMBL" id="MFC0321251.1"/>
    </source>
</evidence>
<sequence>MLHKTRGIVLKITPYAETSVVAQIFTEKFGIQSYLINGVKRARAKIHLNILQPLHLLDLVVYQKTTTGLNRMAEARQLPVFQRIPYDIIKSSMALFITEIIYKSIRQQGPDEKLFEYLFSAICWLDSSEETPINFHLAFLLKLTKYLGFYPASRTGEQIYFDLKEGVFTRFTPGHILVLQEPHTGQWNTLLNTSFASLNNVKIGNRDRRILLQKLIDFYQLHIDGLGEIKSLEILEEVLA</sequence>
<dbReference type="PANTHER" id="PTHR33991:SF1">
    <property type="entry name" value="DNA REPAIR PROTEIN RECO"/>
    <property type="match status" value="1"/>
</dbReference>
<evidence type="ECO:0000256" key="4">
    <source>
        <dbReference type="ARBA" id="ARBA00023172"/>
    </source>
</evidence>
<feature type="domain" description="DNA replication/recombination mediator RecO N-terminal" evidence="8">
    <location>
        <begin position="1"/>
        <end position="76"/>
    </location>
</feature>
<proteinExistence type="inferred from homology"/>
<dbReference type="Proteomes" id="UP001589774">
    <property type="component" value="Unassembled WGS sequence"/>
</dbReference>
<dbReference type="InterPro" id="IPR003717">
    <property type="entry name" value="RecO"/>
</dbReference>
<dbReference type="SUPFAM" id="SSF57863">
    <property type="entry name" value="ArfGap/RecO-like zinc finger"/>
    <property type="match status" value="1"/>
</dbReference>
<reference evidence="9 10" key="1">
    <citation type="submission" date="2024-09" db="EMBL/GenBank/DDBJ databases">
        <authorList>
            <person name="Sun Q."/>
            <person name="Mori K."/>
        </authorList>
    </citation>
    <scope>NUCLEOTIDE SEQUENCE [LARGE SCALE GENOMIC DNA]</scope>
    <source>
        <strain evidence="9 10">CCM 7765</strain>
    </source>
</reference>
<dbReference type="InterPro" id="IPR037278">
    <property type="entry name" value="ARFGAP/RecO"/>
</dbReference>
<keyword evidence="5 7" id="KW-0234">DNA repair</keyword>
<keyword evidence="3 7" id="KW-0227">DNA damage</keyword>
<dbReference type="NCBIfam" id="TIGR00613">
    <property type="entry name" value="reco"/>
    <property type="match status" value="1"/>
</dbReference>
<gene>
    <name evidence="7 9" type="primary">recO</name>
    <name evidence="9" type="ORF">ACFFI0_23230</name>
</gene>
<dbReference type="HAMAP" id="MF_00201">
    <property type="entry name" value="RecO"/>
    <property type="match status" value="1"/>
</dbReference>
<accession>A0ABV6HRC9</accession>
<organism evidence="9 10">
    <name type="scientific">Olivibacter oleidegradans</name>
    <dbReference type="NCBI Taxonomy" id="760123"/>
    <lineage>
        <taxon>Bacteria</taxon>
        <taxon>Pseudomonadati</taxon>
        <taxon>Bacteroidota</taxon>
        <taxon>Sphingobacteriia</taxon>
        <taxon>Sphingobacteriales</taxon>
        <taxon>Sphingobacteriaceae</taxon>
        <taxon>Olivibacter</taxon>
    </lineage>
</organism>
<evidence type="ECO:0000256" key="7">
    <source>
        <dbReference type="HAMAP-Rule" id="MF_00201"/>
    </source>
</evidence>
<dbReference type="Pfam" id="PF02565">
    <property type="entry name" value="RecO_C"/>
    <property type="match status" value="1"/>
</dbReference>
<evidence type="ECO:0000313" key="10">
    <source>
        <dbReference type="Proteomes" id="UP001589774"/>
    </source>
</evidence>
<evidence type="ECO:0000256" key="6">
    <source>
        <dbReference type="ARBA" id="ARBA00033409"/>
    </source>
</evidence>
<dbReference type="EMBL" id="JBHLWO010000004">
    <property type="protein sequence ID" value="MFC0321251.1"/>
    <property type="molecule type" value="Genomic_DNA"/>
</dbReference>
<evidence type="ECO:0000256" key="5">
    <source>
        <dbReference type="ARBA" id="ARBA00023204"/>
    </source>
</evidence>
<dbReference type="Pfam" id="PF11967">
    <property type="entry name" value="RecO_N"/>
    <property type="match status" value="1"/>
</dbReference>
<comment type="function">
    <text evidence="7">Involved in DNA repair and RecF pathway recombination.</text>
</comment>
<dbReference type="PANTHER" id="PTHR33991">
    <property type="entry name" value="DNA REPAIR PROTEIN RECO"/>
    <property type="match status" value="1"/>
</dbReference>
<comment type="similarity">
    <text evidence="1 7">Belongs to the RecO family.</text>
</comment>
<evidence type="ECO:0000256" key="1">
    <source>
        <dbReference type="ARBA" id="ARBA00007452"/>
    </source>
</evidence>
<name>A0ABV6HRC9_9SPHI</name>
<dbReference type="Gene3D" id="2.40.50.140">
    <property type="entry name" value="Nucleic acid-binding proteins"/>
    <property type="match status" value="1"/>
</dbReference>
<keyword evidence="10" id="KW-1185">Reference proteome</keyword>
<evidence type="ECO:0000256" key="2">
    <source>
        <dbReference type="ARBA" id="ARBA00021310"/>
    </source>
</evidence>
<dbReference type="InterPro" id="IPR042242">
    <property type="entry name" value="RecO_C"/>
</dbReference>
<dbReference type="SUPFAM" id="SSF50249">
    <property type="entry name" value="Nucleic acid-binding proteins"/>
    <property type="match status" value="1"/>
</dbReference>
<comment type="caution">
    <text evidence="9">The sequence shown here is derived from an EMBL/GenBank/DDBJ whole genome shotgun (WGS) entry which is preliminary data.</text>
</comment>
<evidence type="ECO:0000259" key="8">
    <source>
        <dbReference type="Pfam" id="PF11967"/>
    </source>
</evidence>
<protein>
    <recommendedName>
        <fullName evidence="2 7">DNA repair protein RecO</fullName>
    </recommendedName>
    <alternativeName>
        <fullName evidence="6 7">Recombination protein O</fullName>
    </alternativeName>
</protein>